<dbReference type="RefSeq" id="WP_106711709.1">
    <property type="nucleotide sequence ID" value="NZ_PGGO01000009.1"/>
</dbReference>
<dbReference type="Proteomes" id="UP000241444">
    <property type="component" value="Unassembled WGS sequence"/>
</dbReference>
<reference evidence="3" key="1">
    <citation type="submission" date="2017-11" db="EMBL/GenBank/DDBJ databases">
        <authorList>
            <person name="Kuznetsova I."/>
            <person name="Sazanova A."/>
            <person name="Chirak E."/>
            <person name="Safronova V."/>
            <person name="Willems A."/>
        </authorList>
    </citation>
    <scope>NUCLEOTIDE SEQUENCE [LARGE SCALE GENOMIC DNA]</scope>
    <source>
        <strain evidence="3">STM 196</strain>
    </source>
</reference>
<organism evidence="2 3">
    <name type="scientific">Phyllobacterium brassicacearum</name>
    <dbReference type="NCBI Taxonomy" id="314235"/>
    <lineage>
        <taxon>Bacteria</taxon>
        <taxon>Pseudomonadati</taxon>
        <taxon>Pseudomonadota</taxon>
        <taxon>Alphaproteobacteria</taxon>
        <taxon>Hyphomicrobiales</taxon>
        <taxon>Phyllobacteriaceae</taxon>
        <taxon>Phyllobacterium</taxon>
    </lineage>
</organism>
<dbReference type="AlphaFoldDB" id="A0A2P7BPN7"/>
<feature type="domain" description="PAS" evidence="1">
    <location>
        <begin position="14"/>
        <end position="92"/>
    </location>
</feature>
<dbReference type="Gene3D" id="3.30.450.20">
    <property type="entry name" value="PAS domain"/>
    <property type="match status" value="1"/>
</dbReference>
<comment type="caution">
    <text evidence="2">The sequence shown here is derived from an EMBL/GenBank/DDBJ whole genome shotgun (WGS) entry which is preliminary data.</text>
</comment>
<evidence type="ECO:0000313" key="3">
    <source>
        <dbReference type="Proteomes" id="UP000241444"/>
    </source>
</evidence>
<dbReference type="InterPro" id="IPR000014">
    <property type="entry name" value="PAS"/>
</dbReference>
<dbReference type="CDD" id="cd00130">
    <property type="entry name" value="PAS"/>
    <property type="match status" value="1"/>
</dbReference>
<accession>A0A2P7BPN7</accession>
<sequence length="295" mass="32812">MELADYETNSVIRYNLEGTIQYCNAATETHYGWKTAAMPGRHFRDLMLEHSEGSILWANLFRIGHWDGPVRRRSHSGDEIIANIRLVVRHDSLGNPFDVVEYSASSINLQVNSIASPPLNAALGGPVACWQFNLKRARPLLGSLDAEAGSDANVREWHPDRLDTLLTAVQITDVSDEAIRLFGLPTDRERVVDRPVASLWPEQSRAALGDLLTAIAAKDDTEPETREIPVVGRLQHVVLTGWRAADPRCPDTVFVRVSAILNAPNAVIELEASQHRYRNLISCLPVAVWQIDEIS</sequence>
<dbReference type="Pfam" id="PF13426">
    <property type="entry name" value="PAS_9"/>
    <property type="match status" value="1"/>
</dbReference>
<dbReference type="SUPFAM" id="SSF55785">
    <property type="entry name" value="PYP-like sensor domain (PAS domain)"/>
    <property type="match status" value="1"/>
</dbReference>
<protein>
    <recommendedName>
        <fullName evidence="1">PAS domain-containing protein</fullName>
    </recommendedName>
</protein>
<dbReference type="InterPro" id="IPR035965">
    <property type="entry name" value="PAS-like_dom_sf"/>
</dbReference>
<gene>
    <name evidence="2" type="ORF">CU102_13985</name>
</gene>
<evidence type="ECO:0000259" key="1">
    <source>
        <dbReference type="Pfam" id="PF13426"/>
    </source>
</evidence>
<dbReference type="EMBL" id="PGGO01000009">
    <property type="protein sequence ID" value="PSH68395.1"/>
    <property type="molecule type" value="Genomic_DNA"/>
</dbReference>
<name>A0A2P7BPN7_9HYPH</name>
<evidence type="ECO:0000313" key="2">
    <source>
        <dbReference type="EMBL" id="PSH68395.1"/>
    </source>
</evidence>
<keyword evidence="3" id="KW-1185">Reference proteome</keyword>
<proteinExistence type="predicted"/>